<dbReference type="EMBL" id="GBRH01166133">
    <property type="protein sequence ID" value="JAE31763.1"/>
    <property type="molecule type" value="Transcribed_RNA"/>
</dbReference>
<proteinExistence type="predicted"/>
<accession>A0A0A9HFR3</accession>
<dbReference type="AlphaFoldDB" id="A0A0A9HFR3"/>
<reference evidence="1" key="1">
    <citation type="submission" date="2014-09" db="EMBL/GenBank/DDBJ databases">
        <authorList>
            <person name="Magalhaes I.L.F."/>
            <person name="Oliveira U."/>
            <person name="Santos F.R."/>
            <person name="Vidigal T.H.D.A."/>
            <person name="Brescovit A.D."/>
            <person name="Santos A.J."/>
        </authorList>
    </citation>
    <scope>NUCLEOTIDE SEQUENCE</scope>
    <source>
        <tissue evidence="1">Shoot tissue taken approximately 20 cm above the soil surface</tissue>
    </source>
</reference>
<reference evidence="1" key="2">
    <citation type="journal article" date="2015" name="Data Brief">
        <title>Shoot transcriptome of the giant reed, Arundo donax.</title>
        <authorList>
            <person name="Barrero R.A."/>
            <person name="Guerrero F.D."/>
            <person name="Moolhuijzen P."/>
            <person name="Goolsby J.A."/>
            <person name="Tidwell J."/>
            <person name="Bellgard S.E."/>
            <person name="Bellgard M.I."/>
        </authorList>
    </citation>
    <scope>NUCLEOTIDE SEQUENCE</scope>
    <source>
        <tissue evidence="1">Shoot tissue taken approximately 20 cm above the soil surface</tissue>
    </source>
</reference>
<dbReference type="GO" id="GO:0016779">
    <property type="term" value="F:nucleotidyltransferase activity"/>
    <property type="evidence" value="ECO:0007669"/>
    <property type="project" value="UniProtKB-KW"/>
</dbReference>
<protein>
    <submittedName>
        <fullName evidence="1">Phosphatidate cytidylyltransferase family protein</fullName>
    </submittedName>
</protein>
<sequence>MELKKSHTLKCSTGQYQLAASVF</sequence>
<keyword evidence="1" id="KW-0808">Transferase</keyword>
<keyword evidence="1" id="KW-0548">Nucleotidyltransferase</keyword>
<organism evidence="1">
    <name type="scientific">Arundo donax</name>
    <name type="common">Giant reed</name>
    <name type="synonym">Donax arundinaceus</name>
    <dbReference type="NCBI Taxonomy" id="35708"/>
    <lineage>
        <taxon>Eukaryota</taxon>
        <taxon>Viridiplantae</taxon>
        <taxon>Streptophyta</taxon>
        <taxon>Embryophyta</taxon>
        <taxon>Tracheophyta</taxon>
        <taxon>Spermatophyta</taxon>
        <taxon>Magnoliopsida</taxon>
        <taxon>Liliopsida</taxon>
        <taxon>Poales</taxon>
        <taxon>Poaceae</taxon>
        <taxon>PACMAD clade</taxon>
        <taxon>Arundinoideae</taxon>
        <taxon>Arundineae</taxon>
        <taxon>Arundo</taxon>
    </lineage>
</organism>
<evidence type="ECO:0000313" key="1">
    <source>
        <dbReference type="EMBL" id="JAE31763.1"/>
    </source>
</evidence>
<name>A0A0A9HFR3_ARUDO</name>